<feature type="transmembrane region" description="Helical" evidence="1">
    <location>
        <begin position="372"/>
        <end position="391"/>
    </location>
</feature>
<keyword evidence="1" id="KW-0812">Transmembrane</keyword>
<evidence type="ECO:0000256" key="1">
    <source>
        <dbReference type="SAM" id="Phobius"/>
    </source>
</evidence>
<dbReference type="InterPro" id="IPR050879">
    <property type="entry name" value="Acyltransferase_3"/>
</dbReference>
<feature type="non-terminal residue" evidence="3">
    <location>
        <position position="419"/>
    </location>
</feature>
<keyword evidence="1" id="KW-1133">Transmembrane helix</keyword>
<accession>A0AAV5SUQ5</accession>
<feature type="transmembrane region" description="Helical" evidence="1">
    <location>
        <begin position="66"/>
        <end position="85"/>
    </location>
</feature>
<feature type="transmembrane region" description="Helical" evidence="1">
    <location>
        <begin position="342"/>
        <end position="360"/>
    </location>
</feature>
<protein>
    <recommendedName>
        <fullName evidence="2">Acyltransferase 3 domain-containing protein</fullName>
    </recommendedName>
</protein>
<dbReference type="PANTHER" id="PTHR23028:SF53">
    <property type="entry name" value="ACYL_TRANSF_3 DOMAIN-CONTAINING PROTEIN"/>
    <property type="match status" value="1"/>
</dbReference>
<organism evidence="3 4">
    <name type="scientific">Pristionchus entomophagus</name>
    <dbReference type="NCBI Taxonomy" id="358040"/>
    <lineage>
        <taxon>Eukaryota</taxon>
        <taxon>Metazoa</taxon>
        <taxon>Ecdysozoa</taxon>
        <taxon>Nematoda</taxon>
        <taxon>Chromadorea</taxon>
        <taxon>Rhabditida</taxon>
        <taxon>Rhabditina</taxon>
        <taxon>Diplogasteromorpha</taxon>
        <taxon>Diplogasteroidea</taxon>
        <taxon>Neodiplogasteridae</taxon>
        <taxon>Pristionchus</taxon>
    </lineage>
</organism>
<evidence type="ECO:0000313" key="4">
    <source>
        <dbReference type="Proteomes" id="UP001432027"/>
    </source>
</evidence>
<sequence>IQSLRGIAICSVLFFHIRPDLFINGFLGVDVFFILSGFLISSILSRHEKLSLGSIIQFYARRFKRIVPLYVTVLMMSLMGTFLIFEAVDVETNLRSFVWSMVFARNIQQIKDSRDYWQQGKAHDRSVLLHAWSLGVEIQYYLVAPFIYALVRQVKTRTVRIVSYAGLSTVSFFFYLSADGAARFNSPLCRCWQFLLGSIAAEMAGGSYSAKNKATEKKYALLNDTERDNDKEALLEQPPDVEVVNSVMAYSKPVSQSLRTCLVVILVVYLASPFPFGERIGAIGVSLIVACLLASSDYEYHFMLSNRYLAYLGDISYALYLVHWPVIVFFGYKMETTHIDSWGSLITVIAITTFLTHLVHRTIEQWSLRTGYMSSAIYVGFMYTVLATLLLNSTRIEDMLMSQVFDNTTQVRIETTPGH</sequence>
<feature type="transmembrane region" description="Helical" evidence="1">
    <location>
        <begin position="279"/>
        <end position="296"/>
    </location>
</feature>
<feature type="transmembrane region" description="Helical" evidence="1">
    <location>
        <begin position="21"/>
        <end position="45"/>
    </location>
</feature>
<dbReference type="GO" id="GO:0000271">
    <property type="term" value="P:polysaccharide biosynthetic process"/>
    <property type="evidence" value="ECO:0007669"/>
    <property type="project" value="TreeGrafter"/>
</dbReference>
<feature type="transmembrane region" description="Helical" evidence="1">
    <location>
        <begin position="254"/>
        <end position="272"/>
    </location>
</feature>
<feature type="transmembrane region" description="Helical" evidence="1">
    <location>
        <begin position="308"/>
        <end position="330"/>
    </location>
</feature>
<dbReference type="EMBL" id="BTSX01000002">
    <property type="protein sequence ID" value="GMS86425.1"/>
    <property type="molecule type" value="Genomic_DNA"/>
</dbReference>
<dbReference type="GO" id="GO:0016020">
    <property type="term" value="C:membrane"/>
    <property type="evidence" value="ECO:0007669"/>
    <property type="project" value="TreeGrafter"/>
</dbReference>
<feature type="domain" description="Acyltransferase 3" evidence="2">
    <location>
        <begin position="3"/>
        <end position="355"/>
    </location>
</feature>
<evidence type="ECO:0000313" key="3">
    <source>
        <dbReference type="EMBL" id="GMS86425.1"/>
    </source>
</evidence>
<name>A0AAV5SUQ5_9BILA</name>
<comment type="caution">
    <text evidence="3">The sequence shown here is derived from an EMBL/GenBank/DDBJ whole genome shotgun (WGS) entry which is preliminary data.</text>
</comment>
<keyword evidence="4" id="KW-1185">Reference proteome</keyword>
<dbReference type="Proteomes" id="UP001432027">
    <property type="component" value="Unassembled WGS sequence"/>
</dbReference>
<keyword evidence="1" id="KW-0472">Membrane</keyword>
<feature type="non-terminal residue" evidence="3">
    <location>
        <position position="1"/>
    </location>
</feature>
<reference evidence="3" key="1">
    <citation type="submission" date="2023-10" db="EMBL/GenBank/DDBJ databases">
        <title>Genome assembly of Pristionchus species.</title>
        <authorList>
            <person name="Yoshida K."/>
            <person name="Sommer R.J."/>
        </authorList>
    </citation>
    <scope>NUCLEOTIDE SEQUENCE</scope>
    <source>
        <strain evidence="3">RS0144</strain>
    </source>
</reference>
<dbReference type="Pfam" id="PF01757">
    <property type="entry name" value="Acyl_transf_3"/>
    <property type="match status" value="1"/>
</dbReference>
<proteinExistence type="predicted"/>
<dbReference type="AlphaFoldDB" id="A0AAV5SUQ5"/>
<dbReference type="GO" id="GO:0016747">
    <property type="term" value="F:acyltransferase activity, transferring groups other than amino-acyl groups"/>
    <property type="evidence" value="ECO:0007669"/>
    <property type="project" value="InterPro"/>
</dbReference>
<evidence type="ECO:0000259" key="2">
    <source>
        <dbReference type="Pfam" id="PF01757"/>
    </source>
</evidence>
<feature type="transmembrane region" description="Helical" evidence="1">
    <location>
        <begin position="127"/>
        <end position="149"/>
    </location>
</feature>
<dbReference type="InterPro" id="IPR002656">
    <property type="entry name" value="Acyl_transf_3_dom"/>
</dbReference>
<dbReference type="PANTHER" id="PTHR23028">
    <property type="entry name" value="ACETYLTRANSFERASE"/>
    <property type="match status" value="1"/>
</dbReference>
<gene>
    <name evidence="3" type="ORF">PENTCL1PPCAC_8600</name>
</gene>